<dbReference type="InterPro" id="IPR050639">
    <property type="entry name" value="SSR_resolvase"/>
</dbReference>
<dbReference type="Gene3D" id="3.90.1750.20">
    <property type="entry name" value="Putative Large Serine Recombinase, Chain B, Domain 2"/>
    <property type="match status" value="1"/>
</dbReference>
<sequence>MRYAEYLRKSRADDPSEPIEVTLARHREALRQCMAKHALVVAPEDVFEEVASGDSLYARPQMLKLLEAVEQGVYDGVLCMDIQRLGRGSMSDQGAILDAFKLSGTKIITPNKVYDLSDENDETYTEFETFLGRQEYKMIKRRLRRGIKATVESGGYIANAPYGYEKTRIGKTPSLKPNPEEAPFVRMIFDLYLSGMGCQRIADRINSLGAKPRRDVQFSRTTIRNILQNPVYTGHIVWDRKTHIRPSRQSGGKHITIYNPQESWTIVDGLHQGIVPQETFEQVQGIFAKRHRSPSFTGVIENPLAGLIVCGNCGHNMQRQADKRGGPMLLCQKRGCIVSSKLHLVEEALISRLREEMNELVQNAGSESPGEDNTAQTLKAIERQIATAKAQDSRLYDLVEQGVYDTDTFLQRHAALSQRIADLEKARTDIRPREQLNVPKMAERIQEVLDSYFDMDSQQRNELLKSVLEKVIYKKEPGAKPAEFHLTLFLLPIYL</sequence>
<dbReference type="PROSITE" id="PS51736">
    <property type="entry name" value="RECOMBINASES_3"/>
    <property type="match status" value="1"/>
</dbReference>
<feature type="domain" description="Resolvase/invertase-type recombinase catalytic" evidence="1">
    <location>
        <begin position="2"/>
        <end position="154"/>
    </location>
</feature>
<dbReference type="AlphaFoldDB" id="A0A1Z2XP19"/>
<evidence type="ECO:0000313" key="4">
    <source>
        <dbReference type="EMBL" id="QQR29462.1"/>
    </source>
</evidence>
<keyword evidence="5" id="KW-1185">Reference proteome</keyword>
<dbReference type="RefSeq" id="WP_084384218.1">
    <property type="nucleotide sequence ID" value="NZ_CP021422.1"/>
</dbReference>
<evidence type="ECO:0000259" key="2">
    <source>
        <dbReference type="PROSITE" id="PS51737"/>
    </source>
</evidence>
<dbReference type="Proteomes" id="UP000596035">
    <property type="component" value="Chromosome"/>
</dbReference>
<dbReference type="CDD" id="cd00338">
    <property type="entry name" value="Ser_Recombinase"/>
    <property type="match status" value="1"/>
</dbReference>
<dbReference type="Pfam" id="PF07508">
    <property type="entry name" value="Recombinase"/>
    <property type="match status" value="1"/>
</dbReference>
<dbReference type="EMBL" id="CP065321">
    <property type="protein sequence ID" value="QQR29462.1"/>
    <property type="molecule type" value="Genomic_DNA"/>
</dbReference>
<dbReference type="Pfam" id="PF00239">
    <property type="entry name" value="Resolvase"/>
    <property type="match status" value="1"/>
</dbReference>
<proteinExistence type="predicted"/>
<reference evidence="4 6" key="3">
    <citation type="submission" date="2020-11" db="EMBL/GenBank/DDBJ databases">
        <title>Closed and high quality bacterial genomes of the OMM12 community.</title>
        <authorList>
            <person name="Marbouty M."/>
            <person name="Lamy-Besnier Q."/>
            <person name="Debarbieux L."/>
            <person name="Koszul R."/>
        </authorList>
    </citation>
    <scope>NUCLEOTIDE SEQUENCE [LARGE SCALE GENOMIC DNA]</scope>
    <source>
        <strain evidence="4 6">KB18</strain>
    </source>
</reference>
<gene>
    <name evidence="3" type="ORF">ADH66_05595</name>
    <name evidence="4" type="ORF">I5Q82_15680</name>
</gene>
<evidence type="ECO:0000313" key="3">
    <source>
        <dbReference type="EMBL" id="ASB40177.1"/>
    </source>
</evidence>
<evidence type="ECO:0000313" key="5">
    <source>
        <dbReference type="Proteomes" id="UP000196710"/>
    </source>
</evidence>
<dbReference type="InterPro" id="IPR036162">
    <property type="entry name" value="Resolvase-like_N_sf"/>
</dbReference>
<organism evidence="4 6">
    <name type="scientific">Acutalibacter muris</name>
    <dbReference type="NCBI Taxonomy" id="1796620"/>
    <lineage>
        <taxon>Bacteria</taxon>
        <taxon>Bacillati</taxon>
        <taxon>Bacillota</taxon>
        <taxon>Clostridia</taxon>
        <taxon>Eubacteriales</taxon>
        <taxon>Acutalibacteraceae</taxon>
        <taxon>Acutalibacter</taxon>
    </lineage>
</organism>
<dbReference type="PANTHER" id="PTHR30461">
    <property type="entry name" value="DNA-INVERTASE FROM LAMBDOID PROPHAGE"/>
    <property type="match status" value="1"/>
</dbReference>
<dbReference type="KEGG" id="amur:ADH66_05595"/>
<dbReference type="Proteomes" id="UP000196710">
    <property type="component" value="Chromosome"/>
</dbReference>
<name>A0A1Z2XP19_9FIRM</name>
<evidence type="ECO:0000259" key="1">
    <source>
        <dbReference type="PROSITE" id="PS51736"/>
    </source>
</evidence>
<dbReference type="InterPro" id="IPR038109">
    <property type="entry name" value="DNA_bind_recomb_sf"/>
</dbReference>
<dbReference type="InterPro" id="IPR006119">
    <property type="entry name" value="Resolv_N"/>
</dbReference>
<reference evidence="5" key="2">
    <citation type="submission" date="2017-05" db="EMBL/GenBank/DDBJ databases">
        <title>Improved OligoMM genomes.</title>
        <authorList>
            <person name="Garzetti D."/>
        </authorList>
    </citation>
    <scope>NUCLEOTIDE SEQUENCE [LARGE SCALE GENOMIC DNA]</scope>
    <source>
        <strain evidence="5">KB18</strain>
    </source>
</reference>
<evidence type="ECO:0000313" key="6">
    <source>
        <dbReference type="Proteomes" id="UP000596035"/>
    </source>
</evidence>
<dbReference type="InterPro" id="IPR025827">
    <property type="entry name" value="Zn_ribbon_recom_dom"/>
</dbReference>
<protein>
    <submittedName>
        <fullName evidence="4">Recombinase family protein</fullName>
    </submittedName>
</protein>
<dbReference type="SUPFAM" id="SSF53041">
    <property type="entry name" value="Resolvase-like"/>
    <property type="match status" value="1"/>
</dbReference>
<dbReference type="PANTHER" id="PTHR30461:SF23">
    <property type="entry name" value="DNA RECOMBINASE-RELATED"/>
    <property type="match status" value="1"/>
</dbReference>
<reference evidence="3" key="1">
    <citation type="journal article" date="2017" name="Genome Announc.">
        <title>High-Quality Whole-Genome Sequences of the Oligo-Mouse-Microbiota Bacterial Community.</title>
        <authorList>
            <person name="Garzetti D."/>
            <person name="Brugiroux S."/>
            <person name="Bunk B."/>
            <person name="Pukall R."/>
            <person name="McCoy K.D."/>
            <person name="Macpherson A.J."/>
            <person name="Stecher B."/>
        </authorList>
    </citation>
    <scope>NUCLEOTIDE SEQUENCE</scope>
    <source>
        <strain evidence="3">KB18</strain>
    </source>
</reference>
<dbReference type="SMART" id="SM00857">
    <property type="entry name" value="Resolvase"/>
    <property type="match status" value="1"/>
</dbReference>
<dbReference type="GO" id="GO:0003677">
    <property type="term" value="F:DNA binding"/>
    <property type="evidence" value="ECO:0007669"/>
    <property type="project" value="InterPro"/>
</dbReference>
<accession>A0A1Z2XP19</accession>
<dbReference type="GO" id="GO:0000150">
    <property type="term" value="F:DNA strand exchange activity"/>
    <property type="evidence" value="ECO:0007669"/>
    <property type="project" value="InterPro"/>
</dbReference>
<dbReference type="Pfam" id="PF13408">
    <property type="entry name" value="Zn_ribbon_recom"/>
    <property type="match status" value="1"/>
</dbReference>
<dbReference type="PROSITE" id="PS51737">
    <property type="entry name" value="RECOMBINASE_DNA_BIND"/>
    <property type="match status" value="1"/>
</dbReference>
<dbReference type="Gene3D" id="3.40.50.1390">
    <property type="entry name" value="Resolvase, N-terminal catalytic domain"/>
    <property type="match status" value="1"/>
</dbReference>
<feature type="domain" description="Recombinase" evidence="2">
    <location>
        <begin position="161"/>
        <end position="293"/>
    </location>
</feature>
<dbReference type="EMBL" id="CP021422">
    <property type="protein sequence ID" value="ASB40177.1"/>
    <property type="molecule type" value="Genomic_DNA"/>
</dbReference>
<dbReference type="InterPro" id="IPR011109">
    <property type="entry name" value="DNA_bind_recombinase_dom"/>
</dbReference>